<protein>
    <submittedName>
        <fullName evidence="4">NAD(P)H-quinone oxidoreductase</fullName>
    </submittedName>
</protein>
<dbReference type="PANTHER" id="PTHR48106">
    <property type="entry name" value="QUINONE OXIDOREDUCTASE PIG3-RELATED"/>
    <property type="match status" value="1"/>
</dbReference>
<keyword evidence="1" id="KW-0521">NADP</keyword>
<evidence type="ECO:0000256" key="1">
    <source>
        <dbReference type="ARBA" id="ARBA00022857"/>
    </source>
</evidence>
<dbReference type="SUPFAM" id="SSF51735">
    <property type="entry name" value="NAD(P)-binding Rossmann-fold domains"/>
    <property type="match status" value="1"/>
</dbReference>
<dbReference type="RefSeq" id="WP_229157463.1">
    <property type="nucleotide sequence ID" value="NZ_JAJEWP010000001.1"/>
</dbReference>
<feature type="domain" description="Enoyl reductase (ER)" evidence="3">
    <location>
        <begin position="11"/>
        <end position="321"/>
    </location>
</feature>
<organism evidence="4 5">
    <name type="scientific">Fluctibacter halophilus</name>
    <dbReference type="NCBI Taxonomy" id="226011"/>
    <lineage>
        <taxon>Bacteria</taxon>
        <taxon>Pseudomonadati</taxon>
        <taxon>Pseudomonadota</taxon>
        <taxon>Gammaproteobacteria</taxon>
        <taxon>Alteromonadales</taxon>
        <taxon>Alteromonadaceae</taxon>
        <taxon>Fluctibacter</taxon>
    </lineage>
</organism>
<dbReference type="SUPFAM" id="SSF50129">
    <property type="entry name" value="GroES-like"/>
    <property type="match status" value="1"/>
</dbReference>
<dbReference type="EMBL" id="JAJEWP010000001">
    <property type="protein sequence ID" value="MCC2615529.1"/>
    <property type="molecule type" value="Genomic_DNA"/>
</dbReference>
<comment type="caution">
    <text evidence="4">The sequence shown here is derived from an EMBL/GenBank/DDBJ whole genome shotgun (WGS) entry which is preliminary data.</text>
</comment>
<name>A0ABS8G4T5_9ALTE</name>
<dbReference type="Pfam" id="PF00107">
    <property type="entry name" value="ADH_zinc_N"/>
    <property type="match status" value="1"/>
</dbReference>
<dbReference type="InterPro" id="IPR020843">
    <property type="entry name" value="ER"/>
</dbReference>
<evidence type="ECO:0000313" key="4">
    <source>
        <dbReference type="EMBL" id="MCC2615529.1"/>
    </source>
</evidence>
<dbReference type="Pfam" id="PF08240">
    <property type="entry name" value="ADH_N"/>
    <property type="match status" value="1"/>
</dbReference>
<gene>
    <name evidence="4" type="ORF">LJ739_04660</name>
</gene>
<accession>A0ABS8G4T5</accession>
<keyword evidence="2" id="KW-0560">Oxidoreductase</keyword>
<proteinExistence type="predicted"/>
<dbReference type="InterPro" id="IPR011032">
    <property type="entry name" value="GroES-like_sf"/>
</dbReference>
<sequence>MMQYIAIAPDSRALNIEHCPIPEIAADDVLIKVSAFGVNRADTLQRAGKYPPPPGESDILGLEVAGQIAACGAQVSDWQTGQRVMALVPGGGYAQYCRVKACHVLPIPDGLTDDAAAGLMEVFLTAWQSLMWLGELRQGQQVLIHAGASGVGLAAIQLAKRAGARVAVTASSDAKLAVCRDAGADLLINYNTDDFVEILQADDWQGVNCIVDVVGGDYLTRNMRCLRQDGCIVQLAMLGGRFAQSFDMGLLLQRRIRIQGSTLRSRDDDYKARLIADFGQCLDDFRDGRLTVSLEGVVAPACVDNVHQRMLNNQTQGKWVASWEA</sequence>
<evidence type="ECO:0000313" key="5">
    <source>
        <dbReference type="Proteomes" id="UP001520878"/>
    </source>
</evidence>
<dbReference type="Gene3D" id="3.90.180.10">
    <property type="entry name" value="Medium-chain alcohol dehydrogenases, catalytic domain"/>
    <property type="match status" value="1"/>
</dbReference>
<evidence type="ECO:0000256" key="2">
    <source>
        <dbReference type="ARBA" id="ARBA00023002"/>
    </source>
</evidence>
<dbReference type="InterPro" id="IPR013149">
    <property type="entry name" value="ADH-like_C"/>
</dbReference>
<dbReference type="InterPro" id="IPR013154">
    <property type="entry name" value="ADH-like_N"/>
</dbReference>
<keyword evidence="5" id="KW-1185">Reference proteome</keyword>
<dbReference type="Proteomes" id="UP001520878">
    <property type="component" value="Unassembled WGS sequence"/>
</dbReference>
<evidence type="ECO:0000259" key="3">
    <source>
        <dbReference type="SMART" id="SM00829"/>
    </source>
</evidence>
<dbReference type="CDD" id="cd05276">
    <property type="entry name" value="p53_inducible_oxidoreductase"/>
    <property type="match status" value="1"/>
</dbReference>
<dbReference type="NCBIfam" id="TIGR02824">
    <property type="entry name" value="quinone_pig3"/>
    <property type="match status" value="1"/>
</dbReference>
<dbReference type="SMART" id="SM00829">
    <property type="entry name" value="PKS_ER"/>
    <property type="match status" value="1"/>
</dbReference>
<reference evidence="4 5" key="1">
    <citation type="submission" date="2021-10" db="EMBL/GenBank/DDBJ databases">
        <title>Draft genome of Aestuariibacter halophilus JC2043.</title>
        <authorList>
            <person name="Emsley S.A."/>
            <person name="Pfannmuller K.M."/>
            <person name="Ushijima B."/>
            <person name="Saw J.H."/>
            <person name="Videau P."/>
        </authorList>
    </citation>
    <scope>NUCLEOTIDE SEQUENCE [LARGE SCALE GENOMIC DNA]</scope>
    <source>
        <strain evidence="4 5">JC2043</strain>
    </source>
</reference>
<dbReference type="Gene3D" id="3.40.50.720">
    <property type="entry name" value="NAD(P)-binding Rossmann-like Domain"/>
    <property type="match status" value="1"/>
</dbReference>
<dbReference type="PANTHER" id="PTHR48106:SF18">
    <property type="entry name" value="QUINONE OXIDOREDUCTASE PIG3"/>
    <property type="match status" value="1"/>
</dbReference>
<dbReference type="InterPro" id="IPR036291">
    <property type="entry name" value="NAD(P)-bd_dom_sf"/>
</dbReference>
<dbReference type="InterPro" id="IPR014189">
    <property type="entry name" value="Quinone_OxRdtase_PIG3"/>
</dbReference>